<name>A0ABM7RF01_9BACT</name>
<dbReference type="PANTHER" id="PTHR32309">
    <property type="entry name" value="TYROSINE-PROTEIN KINASE"/>
    <property type="match status" value="1"/>
</dbReference>
<keyword evidence="2" id="KW-0812">Transmembrane</keyword>
<sequence length="425" mass="47242">MFQRFGWVFAVTLIVFPALGLLGAGVFAYIQPKKYESTATVQVRPVNPSALVVPGTITPAPTGSATFFPTEFEVIRATRTLDMVIEDLDLTNRWGVSPAAARQQLQGMISTENIRGTDLIEIKTRASSPQDAILINNAVCDAYRERRRELEYARSDAAMQDLREAVRSQEDLVEERRKVLTQMIRNEKILTTRNSTNTPADGAAEAAKRYALLESQRIKLESQIETLLLYDGGQLVTYAAGLNLPENVVRTLHPQWLDAKRQLEALKQGGLGDSHPTVQQQTKIVEELRADLDQGVVALRETLRAQLALTKEQAERLRERNPPEEGLVLPLTRPRQSFEEAKSDFDAAQSLLEQLKIKLISEEMQRRITEDPVIVHSDPVEPERPVSPNIPLTLAIGGGGGILLGLIAPLFLIPILNAFSKDEDE</sequence>
<gene>
    <name evidence="3" type="ORF">HAHE_26520</name>
</gene>
<evidence type="ECO:0000313" key="4">
    <source>
        <dbReference type="Proteomes" id="UP001374893"/>
    </source>
</evidence>
<evidence type="ECO:0000256" key="1">
    <source>
        <dbReference type="SAM" id="Coils"/>
    </source>
</evidence>
<dbReference type="InterPro" id="IPR050445">
    <property type="entry name" value="Bact_polysacc_biosynth/exp"/>
</dbReference>
<dbReference type="Proteomes" id="UP001374893">
    <property type="component" value="Chromosome"/>
</dbReference>
<keyword evidence="2" id="KW-0472">Membrane</keyword>
<feature type="coiled-coil region" evidence="1">
    <location>
        <begin position="300"/>
        <end position="358"/>
    </location>
</feature>
<dbReference type="RefSeq" id="WP_338685092.1">
    <property type="nucleotide sequence ID" value="NZ_AP024702.1"/>
</dbReference>
<reference evidence="3 4" key="1">
    <citation type="submission" date="2021-06" db="EMBL/GenBank/DDBJ databases">
        <title>Complete genome of Haloferula helveola possessing various polysaccharide degrading enzymes.</title>
        <authorList>
            <person name="Takami H."/>
            <person name="Huang C."/>
            <person name="Hamasaki K."/>
        </authorList>
    </citation>
    <scope>NUCLEOTIDE SEQUENCE [LARGE SCALE GENOMIC DNA]</scope>
    <source>
        <strain evidence="3 4">CN-1</strain>
    </source>
</reference>
<keyword evidence="1" id="KW-0175">Coiled coil</keyword>
<proteinExistence type="predicted"/>
<accession>A0ABM7RF01</accession>
<keyword evidence="4" id="KW-1185">Reference proteome</keyword>
<dbReference type="EMBL" id="AP024702">
    <property type="protein sequence ID" value="BCX48744.1"/>
    <property type="molecule type" value="Genomic_DNA"/>
</dbReference>
<evidence type="ECO:0000256" key="2">
    <source>
        <dbReference type="SAM" id="Phobius"/>
    </source>
</evidence>
<feature type="transmembrane region" description="Helical" evidence="2">
    <location>
        <begin position="394"/>
        <end position="419"/>
    </location>
</feature>
<protein>
    <submittedName>
        <fullName evidence="3">Uncharacterized protein</fullName>
    </submittedName>
</protein>
<dbReference type="PANTHER" id="PTHR32309:SF13">
    <property type="entry name" value="FERRIC ENTEROBACTIN TRANSPORT PROTEIN FEPE"/>
    <property type="match status" value="1"/>
</dbReference>
<organism evidence="3 4">
    <name type="scientific">Haloferula helveola</name>
    <dbReference type="NCBI Taxonomy" id="490095"/>
    <lineage>
        <taxon>Bacteria</taxon>
        <taxon>Pseudomonadati</taxon>
        <taxon>Verrucomicrobiota</taxon>
        <taxon>Verrucomicrobiia</taxon>
        <taxon>Verrucomicrobiales</taxon>
        <taxon>Verrucomicrobiaceae</taxon>
        <taxon>Haloferula</taxon>
    </lineage>
</organism>
<keyword evidence="2" id="KW-1133">Transmembrane helix</keyword>
<evidence type="ECO:0000313" key="3">
    <source>
        <dbReference type="EMBL" id="BCX48744.1"/>
    </source>
</evidence>